<proteinExistence type="predicted"/>
<dbReference type="InterPro" id="IPR015424">
    <property type="entry name" value="PyrdxlP-dep_Trfase"/>
</dbReference>
<dbReference type="OrthoDB" id="2414662at2759"/>
<gene>
    <name evidence="6" type="ORF">RFI_25188</name>
</gene>
<evidence type="ECO:0000313" key="7">
    <source>
        <dbReference type="Proteomes" id="UP000023152"/>
    </source>
</evidence>
<dbReference type="SUPFAM" id="SSF53383">
    <property type="entry name" value="PLP-dependent transferases"/>
    <property type="match status" value="1"/>
</dbReference>
<dbReference type="InterPro" id="IPR015421">
    <property type="entry name" value="PyrdxlP-dep_Trfase_major"/>
</dbReference>
<dbReference type="GO" id="GO:0030170">
    <property type="term" value="F:pyridoxal phosphate binding"/>
    <property type="evidence" value="ECO:0007669"/>
    <property type="project" value="InterPro"/>
</dbReference>
<dbReference type="PANTHER" id="PTHR43807">
    <property type="entry name" value="FI04487P"/>
    <property type="match status" value="1"/>
</dbReference>
<dbReference type="InterPro" id="IPR004839">
    <property type="entry name" value="Aminotransferase_I/II_large"/>
</dbReference>
<dbReference type="Pfam" id="PF00155">
    <property type="entry name" value="Aminotran_1_2"/>
    <property type="match status" value="1"/>
</dbReference>
<dbReference type="PANTHER" id="PTHR43807:SF20">
    <property type="entry name" value="FI04487P"/>
    <property type="match status" value="1"/>
</dbReference>
<comment type="cofactor">
    <cofactor evidence="1">
        <name>pyridoxal 5'-phosphate</name>
        <dbReference type="ChEBI" id="CHEBI:597326"/>
    </cofactor>
</comment>
<dbReference type="Gene3D" id="3.40.640.10">
    <property type="entry name" value="Type I PLP-dependent aspartate aminotransferase-like (Major domain)"/>
    <property type="match status" value="1"/>
</dbReference>
<keyword evidence="7" id="KW-1185">Reference proteome</keyword>
<protein>
    <submittedName>
        <fullName evidence="6">Kynurenine aminotransferase</fullName>
    </submittedName>
</protein>
<accession>X6MGK7</accession>
<dbReference type="GO" id="GO:0016212">
    <property type="term" value="F:kynurenine-oxoglutarate transaminase activity"/>
    <property type="evidence" value="ECO:0007669"/>
    <property type="project" value="TreeGrafter"/>
</dbReference>
<evidence type="ECO:0000259" key="5">
    <source>
        <dbReference type="Pfam" id="PF00155"/>
    </source>
</evidence>
<keyword evidence="4" id="KW-0663">Pyridoxal phosphate</keyword>
<evidence type="ECO:0000313" key="6">
    <source>
        <dbReference type="EMBL" id="ETO12185.1"/>
    </source>
</evidence>
<dbReference type="CDD" id="cd00609">
    <property type="entry name" value="AAT_like"/>
    <property type="match status" value="1"/>
</dbReference>
<feature type="domain" description="Aminotransferase class I/classII large" evidence="5">
    <location>
        <begin position="46"/>
        <end position="287"/>
    </location>
</feature>
<dbReference type="GO" id="GO:0005737">
    <property type="term" value="C:cytoplasm"/>
    <property type="evidence" value="ECO:0007669"/>
    <property type="project" value="TreeGrafter"/>
</dbReference>
<dbReference type="Proteomes" id="UP000023152">
    <property type="component" value="Unassembled WGS sequence"/>
</dbReference>
<evidence type="ECO:0000256" key="3">
    <source>
        <dbReference type="ARBA" id="ARBA00022679"/>
    </source>
</evidence>
<evidence type="ECO:0000256" key="2">
    <source>
        <dbReference type="ARBA" id="ARBA00022576"/>
    </source>
</evidence>
<reference evidence="6 7" key="1">
    <citation type="journal article" date="2013" name="Curr. Biol.">
        <title>The Genome of the Foraminiferan Reticulomyxa filosa.</title>
        <authorList>
            <person name="Glockner G."/>
            <person name="Hulsmann N."/>
            <person name="Schleicher M."/>
            <person name="Noegel A.A."/>
            <person name="Eichinger L."/>
            <person name="Gallinger C."/>
            <person name="Pawlowski J."/>
            <person name="Sierra R."/>
            <person name="Euteneuer U."/>
            <person name="Pillet L."/>
            <person name="Moustafa A."/>
            <person name="Platzer M."/>
            <person name="Groth M."/>
            <person name="Szafranski K."/>
            <person name="Schliwa M."/>
        </authorList>
    </citation>
    <scope>NUCLEOTIDE SEQUENCE [LARGE SCALE GENOMIC DNA]</scope>
</reference>
<dbReference type="AlphaFoldDB" id="X6MGK7"/>
<dbReference type="Gene3D" id="3.90.1150.10">
    <property type="entry name" value="Aspartate Aminotransferase, domain 1"/>
    <property type="match status" value="1"/>
</dbReference>
<dbReference type="EMBL" id="ASPP01021653">
    <property type="protein sequence ID" value="ETO12185.1"/>
    <property type="molecule type" value="Genomic_DNA"/>
</dbReference>
<keyword evidence="2 6" id="KW-0032">Aminotransferase</keyword>
<keyword evidence="3 6" id="KW-0808">Transferase</keyword>
<name>X6MGK7_RETFI</name>
<evidence type="ECO:0000256" key="1">
    <source>
        <dbReference type="ARBA" id="ARBA00001933"/>
    </source>
</evidence>
<comment type="caution">
    <text evidence="6">The sequence shown here is derived from an EMBL/GenBank/DDBJ whole genome shotgun (WGS) entry which is preliminary data.</text>
</comment>
<organism evidence="6 7">
    <name type="scientific">Reticulomyxa filosa</name>
    <dbReference type="NCBI Taxonomy" id="46433"/>
    <lineage>
        <taxon>Eukaryota</taxon>
        <taxon>Sar</taxon>
        <taxon>Rhizaria</taxon>
        <taxon>Retaria</taxon>
        <taxon>Foraminifera</taxon>
        <taxon>Monothalamids</taxon>
        <taxon>Reticulomyxidae</taxon>
        <taxon>Reticulomyxa</taxon>
    </lineage>
</organism>
<dbReference type="InterPro" id="IPR051326">
    <property type="entry name" value="Kynurenine-oxoglutarate_AT"/>
</dbReference>
<dbReference type="InterPro" id="IPR015422">
    <property type="entry name" value="PyrdxlP-dep_Trfase_small"/>
</dbReference>
<evidence type="ECO:0000256" key="4">
    <source>
        <dbReference type="ARBA" id="ARBA00022898"/>
    </source>
</evidence>
<sequence length="303" mass="34627">MTTQQKSDEWKEKQKKMLAWNRLWLNYEYGQSVWTFVNGLRIPHKAINMGQGFPDESIDCPIFLKKAAQHAVFNQFNQYTATTGQGNLVNELIRIYNNKFNGQISLASNNEPGKIRDKIQLTPENIQITNGCCGGCNAIFEALLNPGDEVITLEPYFDFYKFQIAQAQGVHKTVPLRLSANQQRWTFDPMSLKKVLNSKTKMLLLNTPHNPTGYVMSWKEMQQIASILKDFPDVIIACDEVYEYLVYDNNKHYHFAAVNSDVYARTLTLSSAAKTFSATGWKIGVCIQKQVRQTHDVPVFVLI</sequence>